<dbReference type="EMBL" id="CP091871">
    <property type="protein sequence ID" value="WEU40356.1"/>
    <property type="molecule type" value="Genomic_DNA"/>
</dbReference>
<gene>
    <name evidence="2" type="ORF">OdinLCB4_000020</name>
</gene>
<accession>A0AAF0D2A6</accession>
<evidence type="ECO:0000313" key="3">
    <source>
        <dbReference type="Proteomes" id="UP000186851"/>
    </source>
</evidence>
<name>A0AAF0D2A6_ODILC</name>
<dbReference type="AlphaFoldDB" id="A0AAF0D2A6"/>
<organism evidence="2 3">
    <name type="scientific">Odinarchaeota yellowstonii (strain LCB_4)</name>
    <dbReference type="NCBI Taxonomy" id="1841599"/>
    <lineage>
        <taxon>Archaea</taxon>
        <taxon>Promethearchaeati</taxon>
        <taxon>Candidatus Odinarchaeota</taxon>
        <taxon>Candidatus Odinarchaeia</taxon>
        <taxon>Candidatus Odinarchaeales</taxon>
        <taxon>Candidatus Odinarchaeaceae</taxon>
        <taxon>Candidatus Odinarchaeum</taxon>
    </lineage>
</organism>
<dbReference type="InterPro" id="IPR002109">
    <property type="entry name" value="Glutaredoxin"/>
</dbReference>
<dbReference type="Gene3D" id="3.40.30.10">
    <property type="entry name" value="Glutaredoxin"/>
    <property type="match status" value="1"/>
</dbReference>
<feature type="domain" description="Glutaredoxin" evidence="1">
    <location>
        <begin position="19"/>
        <end position="82"/>
    </location>
</feature>
<sequence length="109" mass="12716">MNAELNFTHVSGRRNACKITVYALSTCGFCRRALNFLRENEVEFDYIYVDQLPLNVQDELIAKLEKEFNKHVAFPFLVLDGRECYVGFNPEKYQSILEKIDLKEAFKNA</sequence>
<reference evidence="2" key="2">
    <citation type="journal article" date="2022" name="Nat. Microbiol.">
        <title>A closed Candidatus Odinarchaeum chromosome exposes Asgard archaeal viruses.</title>
        <authorList>
            <person name="Tamarit D."/>
            <person name="Caceres E.F."/>
            <person name="Krupovic M."/>
            <person name="Nijland R."/>
            <person name="Eme L."/>
            <person name="Robinson N.P."/>
            <person name="Ettema T.J.G."/>
        </authorList>
    </citation>
    <scope>NUCLEOTIDE SEQUENCE</scope>
    <source>
        <strain evidence="2">LCB_4</strain>
    </source>
</reference>
<proteinExistence type="predicted"/>
<evidence type="ECO:0000259" key="1">
    <source>
        <dbReference type="Pfam" id="PF00462"/>
    </source>
</evidence>
<dbReference type="KEGG" id="oyw:OdinLCB4_000020"/>
<evidence type="ECO:0000313" key="2">
    <source>
        <dbReference type="EMBL" id="WEU40356.1"/>
    </source>
</evidence>
<dbReference type="InterPro" id="IPR036249">
    <property type="entry name" value="Thioredoxin-like_sf"/>
</dbReference>
<dbReference type="Pfam" id="PF00462">
    <property type="entry name" value="Glutaredoxin"/>
    <property type="match status" value="1"/>
</dbReference>
<dbReference type="SUPFAM" id="SSF52833">
    <property type="entry name" value="Thioredoxin-like"/>
    <property type="match status" value="1"/>
</dbReference>
<protein>
    <submittedName>
        <fullName evidence="2">Glutaredoxin family protein</fullName>
    </submittedName>
</protein>
<reference evidence="2" key="1">
    <citation type="journal article" date="2017" name="Nature">
        <title>Asgard archaea illuminate the origin of eukaryotic cellular complexity.</title>
        <authorList>
            <person name="Zaremba-Niedzwiedzka K."/>
            <person name="Caceres E.F."/>
            <person name="Saw J.H."/>
            <person name="Backstrom D."/>
            <person name="Juzokaite L."/>
            <person name="Vancaester E."/>
            <person name="Seitz K.W."/>
            <person name="Anantharaman K."/>
            <person name="Starnawski P."/>
            <person name="Kjeldsen K.U."/>
            <person name="Scott M.B."/>
            <person name="Nunoura T."/>
            <person name="Banfield J.F."/>
            <person name="Schramm A."/>
            <person name="Baker B.J."/>
            <person name="Spang A."/>
            <person name="Ettema T.J.G."/>
        </authorList>
    </citation>
    <scope>NUCLEOTIDE SEQUENCE</scope>
    <source>
        <strain evidence="2">LCB_4</strain>
    </source>
</reference>
<dbReference type="PROSITE" id="PS51354">
    <property type="entry name" value="GLUTAREDOXIN_2"/>
    <property type="match status" value="1"/>
</dbReference>
<dbReference type="CDD" id="cd02976">
    <property type="entry name" value="NrdH"/>
    <property type="match status" value="1"/>
</dbReference>
<dbReference type="Proteomes" id="UP000186851">
    <property type="component" value="Chromosome"/>
</dbReference>